<evidence type="ECO:0000313" key="2">
    <source>
        <dbReference type="EMBL" id="CAF9904641.1"/>
    </source>
</evidence>
<dbReference type="Proteomes" id="UP000664169">
    <property type="component" value="Unassembled WGS sequence"/>
</dbReference>
<organism evidence="2 3">
    <name type="scientific">Gomphillus americanus</name>
    <dbReference type="NCBI Taxonomy" id="1940652"/>
    <lineage>
        <taxon>Eukaryota</taxon>
        <taxon>Fungi</taxon>
        <taxon>Dikarya</taxon>
        <taxon>Ascomycota</taxon>
        <taxon>Pezizomycotina</taxon>
        <taxon>Lecanoromycetes</taxon>
        <taxon>OSLEUM clade</taxon>
        <taxon>Ostropomycetidae</taxon>
        <taxon>Ostropales</taxon>
        <taxon>Graphidaceae</taxon>
        <taxon>Gomphilloideae</taxon>
        <taxon>Gomphillus</taxon>
    </lineage>
</organism>
<proteinExistence type="predicted"/>
<evidence type="ECO:0000313" key="3">
    <source>
        <dbReference type="Proteomes" id="UP000664169"/>
    </source>
</evidence>
<feature type="region of interest" description="Disordered" evidence="1">
    <location>
        <begin position="235"/>
        <end position="301"/>
    </location>
</feature>
<gene>
    <name evidence="2" type="ORF">GOMPHAMPRED_002904</name>
</gene>
<dbReference type="AlphaFoldDB" id="A0A8H3EKL2"/>
<reference evidence="2" key="1">
    <citation type="submission" date="2021-03" db="EMBL/GenBank/DDBJ databases">
        <authorList>
            <person name="Tagirdzhanova G."/>
        </authorList>
    </citation>
    <scope>NUCLEOTIDE SEQUENCE</scope>
</reference>
<dbReference type="EMBL" id="CAJPDQ010000002">
    <property type="protein sequence ID" value="CAF9904641.1"/>
    <property type="molecule type" value="Genomic_DNA"/>
</dbReference>
<accession>A0A8H3EKL2</accession>
<protein>
    <submittedName>
        <fullName evidence="2">Uncharacterized protein</fullName>
    </submittedName>
</protein>
<keyword evidence="3" id="KW-1185">Reference proteome</keyword>
<evidence type="ECO:0000256" key="1">
    <source>
        <dbReference type="SAM" id="MobiDB-lite"/>
    </source>
</evidence>
<dbReference type="OrthoDB" id="66095at2759"/>
<sequence length="400" mass="45496">MTLFSAFTETLTWVLDTLFGPIRPIFNPLVDDRQPAAPGPLLASSPTTTLLPHNPLRRGLFHGWKSSRTPANFSVPKSDIWQPAIVDVIHTRELLQTASNGQLPNEVINMILDYAEYWPHVSASKSYTIVARGNSSHEDVLVVRTPPICALATAGCEDDSRGLPEPTLLHPARKVVFRIHSHDQGYSQEAAETQGTYEASYTWFDTEIDEEFGPMPSDEPLSRIPWELSSTKFLYDRPQNRHRQESKKNSKERIRDEMRKSSEVFHTQEADSQSDHLAEVPPSAKDQPNESNNPEHPELPKPRLFSHQWLQDHKYEVQYNVQAKREVTEHTIIWRHTDNVQEDSPEAAELQRIGRGRATGDGRFVRSLVLGDCVSLWAKARHPQWLNTVESATVEVYFAI</sequence>
<name>A0A8H3EKL2_9LECA</name>
<comment type="caution">
    <text evidence="2">The sequence shown here is derived from an EMBL/GenBank/DDBJ whole genome shotgun (WGS) entry which is preliminary data.</text>
</comment>
<feature type="compositionally biased region" description="Basic and acidic residues" evidence="1">
    <location>
        <begin position="235"/>
        <end position="278"/>
    </location>
</feature>